<dbReference type="UniPathway" id="UPA00053">
    <property type="reaction ID" value="UER00084"/>
</dbReference>
<dbReference type="InterPro" id="IPR006219">
    <property type="entry name" value="DAHP_synth_1"/>
</dbReference>
<dbReference type="NCBIfam" id="TIGR00034">
    <property type="entry name" value="aroFGH"/>
    <property type="match status" value="1"/>
</dbReference>
<name>A0A3M3E970_9PSED</name>
<evidence type="ECO:0000256" key="3">
    <source>
        <dbReference type="ARBA" id="ARBA00007985"/>
    </source>
</evidence>
<evidence type="ECO:0000256" key="11">
    <source>
        <dbReference type="ARBA" id="ARBA00047508"/>
    </source>
</evidence>
<dbReference type="PANTHER" id="PTHR21225:SF10">
    <property type="entry name" value="PHOSPHO-2-DEHYDRO-3-DEOXYHEPTONATE ALDOLASE, TYR-SENSITIVE"/>
    <property type="match status" value="1"/>
</dbReference>
<dbReference type="NCBIfam" id="NF009395">
    <property type="entry name" value="PRK12755.1"/>
    <property type="match status" value="1"/>
</dbReference>
<evidence type="ECO:0000256" key="5">
    <source>
        <dbReference type="ARBA" id="ARBA00022605"/>
    </source>
</evidence>
<dbReference type="AlphaFoldDB" id="A0A3M3E970"/>
<comment type="function">
    <text evidence="1">Stereospecific condensation of phosphoenolpyruvate (PEP) and D-erythrose-4-phosphate (E4P) giving rise to 3-deoxy-D-arabino-heptulosonate-7-phosphate (DAHP).</text>
</comment>
<evidence type="ECO:0000256" key="10">
    <source>
        <dbReference type="ARBA" id="ARBA00032193"/>
    </source>
</evidence>
<keyword evidence="6" id="KW-0808">Transferase</keyword>
<comment type="caution">
    <text evidence="14">The sequence shown here is derived from an EMBL/GenBank/DDBJ whole genome shotgun (WGS) entry which is preliminary data.</text>
</comment>
<comment type="catalytic activity">
    <reaction evidence="11">
        <text>D-erythrose 4-phosphate + phosphoenolpyruvate + H2O = 7-phospho-2-dehydro-3-deoxy-D-arabino-heptonate + phosphate</text>
        <dbReference type="Rhea" id="RHEA:14717"/>
        <dbReference type="ChEBI" id="CHEBI:15377"/>
        <dbReference type="ChEBI" id="CHEBI:16897"/>
        <dbReference type="ChEBI" id="CHEBI:43474"/>
        <dbReference type="ChEBI" id="CHEBI:58394"/>
        <dbReference type="ChEBI" id="CHEBI:58702"/>
        <dbReference type="EC" id="2.5.1.54"/>
    </reaction>
</comment>
<reference evidence="14 15" key="1">
    <citation type="submission" date="2018-08" db="EMBL/GenBank/DDBJ databases">
        <title>Recombination of ecologically and evolutionarily significant loci maintains genetic cohesion in the Pseudomonas syringae species complex.</title>
        <authorList>
            <person name="Dillon M."/>
            <person name="Thakur S."/>
            <person name="Almeida R.N.D."/>
            <person name="Weir B.S."/>
            <person name="Guttman D.S."/>
        </authorList>
    </citation>
    <scope>NUCLEOTIDE SEQUENCE [LARGE SCALE GENOMIC DNA]</scope>
    <source>
        <strain evidence="14 15">NCPPB2445</strain>
    </source>
</reference>
<sequence>MADKPCSHKSWDKSPLNQPLPIVEQPRNAIRFGSPTRLNPLCTAARGSLAAGTRDLTSNTMADLPINDLNVASNETLITPDQLKRDIPLSDAALRTVTKGREVIRNILDGTDHRLFVVIGPCSIHDIKAAHEYAERLKVLAEEVSDTLYLVMRVYFEKPRTTVGWKGLINDPYLDDSFKIQDGLHIGRQLLLDLAEMGLPTATEALDPISPQYLQDLISWSAIGARTTESQTHREMASGLSSAVGFKNGTDGGLTVAINALQSVSSPHRFLGINQEGGVSIVTTKGNAYGHVVLRGGNGKPNYDSVSVALCEQALNKAKIKPNIMVDCSHANSNKDPALQPLVMENVANQILEGNQSIIGLMVESHLNWGCQAIPKDLADLQYGVSITDACIDWSATENTLRSMHAKLKDVLPKRQRS</sequence>
<dbReference type="SUPFAM" id="SSF51569">
    <property type="entry name" value="Aldolase"/>
    <property type="match status" value="1"/>
</dbReference>
<dbReference type="GO" id="GO:0009073">
    <property type="term" value="P:aromatic amino acid family biosynthetic process"/>
    <property type="evidence" value="ECO:0007669"/>
    <property type="project" value="UniProtKB-KW"/>
</dbReference>
<evidence type="ECO:0000256" key="2">
    <source>
        <dbReference type="ARBA" id="ARBA00004688"/>
    </source>
</evidence>
<evidence type="ECO:0000259" key="13">
    <source>
        <dbReference type="Pfam" id="PF00793"/>
    </source>
</evidence>
<gene>
    <name evidence="14" type="ORF">ALQ77_04792</name>
</gene>
<evidence type="ECO:0000256" key="9">
    <source>
        <dbReference type="ARBA" id="ARBA00031349"/>
    </source>
</evidence>
<evidence type="ECO:0000256" key="7">
    <source>
        <dbReference type="ARBA" id="ARBA00023141"/>
    </source>
</evidence>
<evidence type="ECO:0000256" key="8">
    <source>
        <dbReference type="ARBA" id="ARBA00031111"/>
    </source>
</evidence>
<feature type="compositionally biased region" description="Basic and acidic residues" evidence="12">
    <location>
        <begin position="1"/>
        <end position="12"/>
    </location>
</feature>
<dbReference type="STRING" id="47879.AXG94_23990"/>
<comment type="similarity">
    <text evidence="3">Belongs to the class-I DAHP synthase family.</text>
</comment>
<keyword evidence="15" id="KW-1185">Reference proteome</keyword>
<feature type="region of interest" description="Disordered" evidence="12">
    <location>
        <begin position="1"/>
        <end position="20"/>
    </location>
</feature>
<evidence type="ECO:0000256" key="1">
    <source>
        <dbReference type="ARBA" id="ARBA00003726"/>
    </source>
</evidence>
<keyword evidence="5" id="KW-0028">Amino-acid biosynthesis</keyword>
<proteinExistence type="inferred from homology"/>
<dbReference type="EC" id="2.5.1.54" evidence="4"/>
<protein>
    <recommendedName>
        <fullName evidence="4">3-deoxy-7-phosphoheptulonate synthase</fullName>
        <ecNumber evidence="4">2.5.1.54</ecNumber>
    </recommendedName>
    <alternativeName>
        <fullName evidence="10">3-deoxy-D-arabino-heptulosonate 7-phosphate synthase</fullName>
    </alternativeName>
    <alternativeName>
        <fullName evidence="9">DAHP synthase</fullName>
    </alternativeName>
    <alternativeName>
        <fullName evidence="8">Phospho-2-keto-3-deoxyheptonate aldolase</fullName>
    </alternativeName>
</protein>
<dbReference type="Pfam" id="PF00793">
    <property type="entry name" value="DAHP_synth_1"/>
    <property type="match status" value="1"/>
</dbReference>
<dbReference type="InterPro" id="IPR006218">
    <property type="entry name" value="DAHP1/KDSA"/>
</dbReference>
<dbReference type="Proteomes" id="UP000270661">
    <property type="component" value="Unassembled WGS sequence"/>
</dbReference>
<keyword evidence="7" id="KW-0057">Aromatic amino acid biosynthesis</keyword>
<dbReference type="GO" id="GO:0009423">
    <property type="term" value="P:chorismate biosynthetic process"/>
    <property type="evidence" value="ECO:0007669"/>
    <property type="project" value="UniProtKB-UniPathway"/>
</dbReference>
<dbReference type="GO" id="GO:0042802">
    <property type="term" value="F:identical protein binding"/>
    <property type="evidence" value="ECO:0007669"/>
    <property type="project" value="UniProtKB-ARBA"/>
</dbReference>
<organism evidence="14 15">
    <name type="scientific">Pseudomonas corrugata</name>
    <dbReference type="NCBI Taxonomy" id="47879"/>
    <lineage>
        <taxon>Bacteria</taxon>
        <taxon>Pseudomonadati</taxon>
        <taxon>Pseudomonadota</taxon>
        <taxon>Gammaproteobacteria</taxon>
        <taxon>Pseudomonadales</taxon>
        <taxon>Pseudomonadaceae</taxon>
        <taxon>Pseudomonas</taxon>
    </lineage>
</organism>
<comment type="pathway">
    <text evidence="2">Metabolic intermediate biosynthesis; chorismate biosynthesis; chorismate from D-erythrose 4-phosphate and phosphoenolpyruvate: step 1/7.</text>
</comment>
<evidence type="ECO:0000313" key="15">
    <source>
        <dbReference type="Proteomes" id="UP000270661"/>
    </source>
</evidence>
<dbReference type="GO" id="GO:0003849">
    <property type="term" value="F:3-deoxy-7-phosphoheptulonate synthase activity"/>
    <property type="evidence" value="ECO:0007669"/>
    <property type="project" value="UniProtKB-EC"/>
</dbReference>
<accession>A0A3M3E970</accession>
<dbReference type="InterPro" id="IPR013785">
    <property type="entry name" value="Aldolase_TIM"/>
</dbReference>
<dbReference type="Gene3D" id="3.20.20.70">
    <property type="entry name" value="Aldolase class I"/>
    <property type="match status" value="1"/>
</dbReference>
<dbReference type="EMBL" id="RBOJ01000092">
    <property type="protein sequence ID" value="RMM46078.1"/>
    <property type="molecule type" value="Genomic_DNA"/>
</dbReference>
<evidence type="ECO:0000256" key="6">
    <source>
        <dbReference type="ARBA" id="ARBA00022679"/>
    </source>
</evidence>
<dbReference type="FunFam" id="3.20.20.70:FF:000005">
    <property type="entry name" value="Phospho-2-dehydro-3-deoxyheptonate aldolase"/>
    <property type="match status" value="1"/>
</dbReference>
<evidence type="ECO:0000256" key="4">
    <source>
        <dbReference type="ARBA" id="ARBA00012694"/>
    </source>
</evidence>
<dbReference type="PANTHER" id="PTHR21225">
    <property type="entry name" value="PHOSPHO-2-DEHYDRO-3-DEOXYHEPTONATE ALDOLASE DAHP SYNTHETASE"/>
    <property type="match status" value="1"/>
</dbReference>
<dbReference type="GO" id="GO:0005737">
    <property type="term" value="C:cytoplasm"/>
    <property type="evidence" value="ECO:0007669"/>
    <property type="project" value="TreeGrafter"/>
</dbReference>
<feature type="domain" description="DAHP synthetase I/KDSA" evidence="13">
    <location>
        <begin position="106"/>
        <end position="400"/>
    </location>
</feature>
<evidence type="ECO:0000313" key="14">
    <source>
        <dbReference type="EMBL" id="RMM46078.1"/>
    </source>
</evidence>
<dbReference type="GO" id="GO:0008652">
    <property type="term" value="P:amino acid biosynthetic process"/>
    <property type="evidence" value="ECO:0007669"/>
    <property type="project" value="UniProtKB-KW"/>
</dbReference>
<evidence type="ECO:0000256" key="12">
    <source>
        <dbReference type="SAM" id="MobiDB-lite"/>
    </source>
</evidence>